<feature type="signal peptide" evidence="3">
    <location>
        <begin position="1"/>
        <end position="28"/>
    </location>
</feature>
<keyword evidence="1 3" id="KW-0732">Signal</keyword>
<evidence type="ECO:0000256" key="1">
    <source>
        <dbReference type="ARBA" id="ARBA00022729"/>
    </source>
</evidence>
<dbReference type="Proteomes" id="UP000611640">
    <property type="component" value="Chromosome"/>
</dbReference>
<dbReference type="InterPro" id="IPR043504">
    <property type="entry name" value="Peptidase_S1_PA_chymotrypsin"/>
</dbReference>
<reference evidence="4 5" key="1">
    <citation type="submission" date="2020-08" db="EMBL/GenBank/DDBJ databases">
        <title>Whole genome shotgun sequence of Actinocatenispora thailandica NBRC 105041.</title>
        <authorList>
            <person name="Komaki H."/>
            <person name="Tamura T."/>
        </authorList>
    </citation>
    <scope>NUCLEOTIDE SEQUENCE [LARGE SCALE GENOMIC DNA]</scope>
    <source>
        <strain evidence="4 5">NBRC 105041</strain>
    </source>
</reference>
<sequence length="321" mass="34350">MNRRVPRALLAVAAATVLATGTASRAAATDTAATPTHSGHTSATATNHRYWTAQRMRAATPADPPSAGTSAPAPAPSTGPAARVRGARGTAVRADSGLFSMTGRIFFTEDDGTDHSCTGSTVNSDGKNLVFTAGHCVHGQGSGHAWWTNWAFVPGYDNGSAPHGTWYSSWLWSMQGWTTDGNRYYDVGVAIMDTDANGNHIVDALGGQGIEWNYGYQRDVHDFGYPADPPYDGSTMYYCTGTTYPSATSLGTFPGLDCNMNGGASGGPWLDGYSDGTWSAYLYTVNSWMYYHGSTDDDVYRWEAPYFGDDVKNLYDDVANL</sequence>
<feature type="chain" id="PRO_5031310285" description="Peptidase" evidence="3">
    <location>
        <begin position="29"/>
        <end position="321"/>
    </location>
</feature>
<dbReference type="RefSeq" id="WP_203960546.1">
    <property type="nucleotide sequence ID" value="NZ_AP023355.1"/>
</dbReference>
<organism evidence="4 5">
    <name type="scientific">Actinocatenispora thailandica</name>
    <dbReference type="NCBI Taxonomy" id="227318"/>
    <lineage>
        <taxon>Bacteria</taxon>
        <taxon>Bacillati</taxon>
        <taxon>Actinomycetota</taxon>
        <taxon>Actinomycetes</taxon>
        <taxon>Micromonosporales</taxon>
        <taxon>Micromonosporaceae</taxon>
        <taxon>Actinocatenispora</taxon>
    </lineage>
</organism>
<evidence type="ECO:0000313" key="4">
    <source>
        <dbReference type="EMBL" id="BCJ33694.1"/>
    </source>
</evidence>
<dbReference type="EMBL" id="AP023355">
    <property type="protein sequence ID" value="BCJ33694.1"/>
    <property type="molecule type" value="Genomic_DNA"/>
</dbReference>
<dbReference type="Gene3D" id="2.40.10.10">
    <property type="entry name" value="Trypsin-like serine proteases"/>
    <property type="match status" value="2"/>
</dbReference>
<feature type="compositionally biased region" description="Low complexity" evidence="2">
    <location>
        <begin position="58"/>
        <end position="88"/>
    </location>
</feature>
<proteinExistence type="predicted"/>
<dbReference type="PANTHER" id="PTHR15462">
    <property type="entry name" value="SERINE PROTEASE"/>
    <property type="match status" value="1"/>
</dbReference>
<accession>A0A7R7HW81</accession>
<evidence type="ECO:0008006" key="6">
    <source>
        <dbReference type="Google" id="ProtNLM"/>
    </source>
</evidence>
<evidence type="ECO:0000256" key="2">
    <source>
        <dbReference type="SAM" id="MobiDB-lite"/>
    </source>
</evidence>
<dbReference type="InterPro" id="IPR009003">
    <property type="entry name" value="Peptidase_S1_PA"/>
</dbReference>
<feature type="compositionally biased region" description="Low complexity" evidence="2">
    <location>
        <begin position="26"/>
        <end position="36"/>
    </location>
</feature>
<feature type="compositionally biased region" description="Polar residues" evidence="2">
    <location>
        <begin position="37"/>
        <end position="49"/>
    </location>
</feature>
<protein>
    <recommendedName>
        <fullName evidence="6">Peptidase</fullName>
    </recommendedName>
</protein>
<dbReference type="KEGG" id="atl:Athai_11970"/>
<dbReference type="AlphaFoldDB" id="A0A7R7HW81"/>
<gene>
    <name evidence="4" type="ORF">Athai_11970</name>
</gene>
<evidence type="ECO:0000313" key="5">
    <source>
        <dbReference type="Proteomes" id="UP000611640"/>
    </source>
</evidence>
<name>A0A7R7HW81_9ACTN</name>
<dbReference type="PANTHER" id="PTHR15462:SF19">
    <property type="entry name" value="PEPTIDASE S1 DOMAIN-CONTAINING PROTEIN"/>
    <property type="match status" value="1"/>
</dbReference>
<dbReference type="InterPro" id="IPR050966">
    <property type="entry name" value="Glutamyl_endopeptidase"/>
</dbReference>
<feature type="region of interest" description="Disordered" evidence="2">
    <location>
        <begin position="26"/>
        <end position="88"/>
    </location>
</feature>
<dbReference type="SUPFAM" id="SSF50494">
    <property type="entry name" value="Trypsin-like serine proteases"/>
    <property type="match status" value="1"/>
</dbReference>
<evidence type="ECO:0000256" key="3">
    <source>
        <dbReference type="SAM" id="SignalP"/>
    </source>
</evidence>
<keyword evidence="5" id="KW-1185">Reference proteome</keyword>